<evidence type="ECO:0000313" key="1">
    <source>
        <dbReference type="EMBL" id="WLJ25572.1"/>
    </source>
</evidence>
<dbReference type="EMBL" id="OQ890312">
    <property type="protein sequence ID" value="WLJ25572.1"/>
    <property type="molecule type" value="Genomic_DNA"/>
</dbReference>
<proteinExistence type="predicted"/>
<sequence length="68" mass="7375">MGYIEIKAAELPNYKGKRVALFPAAFDPDSIPDRITYAAEYDGTVHGATRDGRFALKATSTVLVDPTT</sequence>
<protein>
    <submittedName>
        <fullName evidence="1">Uncharacterized protein</fullName>
    </submittedName>
</protein>
<name>A0AA49X223_9VIRU</name>
<accession>A0AA49X223</accession>
<reference evidence="1" key="1">
    <citation type="submission" date="2023-04" db="EMBL/GenBank/DDBJ databases">
        <title>The human skin virome in hidradenitis suppurativa patients.</title>
        <authorList>
            <person name="Jansen D."/>
        </authorList>
    </citation>
    <scope>NUCLEOTIDE SEQUENCE</scope>
    <source>
        <strain evidence="1">VC1_JansenPhageB</strain>
    </source>
</reference>
<organism evidence="1">
    <name type="scientific">Actinobacteria phage HS02</name>
    <dbReference type="NCBI Taxonomy" id="3056388"/>
    <lineage>
        <taxon>Viruses</taxon>
    </lineage>
</organism>